<evidence type="ECO:0000313" key="2">
    <source>
        <dbReference type="EMBL" id="KAG2376032.1"/>
    </source>
</evidence>
<evidence type="ECO:0000256" key="1">
    <source>
        <dbReference type="SAM" id="MobiDB-lite"/>
    </source>
</evidence>
<dbReference type="Proteomes" id="UP000053144">
    <property type="component" value="Chromosome 6"/>
</dbReference>
<evidence type="ECO:0000313" key="5">
    <source>
        <dbReference type="Proteomes" id="UP000743370"/>
    </source>
</evidence>
<dbReference type="Proteomes" id="UP000743370">
    <property type="component" value="Unassembled WGS sequence"/>
</dbReference>
<dbReference type="PANTHER" id="PTHR35324:SF5">
    <property type="entry name" value="BHLH DOMAIN-CONTAINING PROTEIN"/>
    <property type="match status" value="1"/>
</dbReference>
<reference evidence="3" key="2">
    <citation type="submission" date="2015-02" db="EMBL/GenBank/DDBJ databases">
        <authorList>
            <person name="Chooi Y.-H."/>
        </authorList>
    </citation>
    <scope>NUCLEOTIDE SEQUENCE</scope>
    <source>
        <tissue evidence="3">Seedling</tissue>
    </source>
</reference>
<dbReference type="Gramene" id="KOM45072">
    <property type="protein sequence ID" value="KOM45072"/>
    <property type="gene ID" value="LR48_Vigan06g037800"/>
</dbReference>
<accession>A0A0L9UR67</accession>
<evidence type="ECO:0000313" key="4">
    <source>
        <dbReference type="Proteomes" id="UP000053144"/>
    </source>
</evidence>
<dbReference type="KEGG" id="var:108335472"/>
<proteinExistence type="predicted"/>
<dbReference type="AlphaFoldDB" id="A0A0L9UR67"/>
<gene>
    <name evidence="2" type="ORF">HKW66_Vig0158140</name>
    <name evidence="3" type="ORF">LR48_Vigan06g037800</name>
</gene>
<feature type="compositionally biased region" description="Basic and acidic residues" evidence="1">
    <location>
        <begin position="1"/>
        <end position="27"/>
    </location>
</feature>
<dbReference type="OMA" id="HHKCKNK"/>
<dbReference type="EMBL" id="CM003376">
    <property type="protein sequence ID" value="KOM45072.1"/>
    <property type="molecule type" value="Genomic_DNA"/>
</dbReference>
<reference evidence="2 5" key="3">
    <citation type="submission" date="2020-05" db="EMBL/GenBank/DDBJ databases">
        <title>Vigna angularis (adzuki bean) Var. LongXiaoDou No. 4 denovo assembly.</title>
        <authorList>
            <person name="Xiang H."/>
        </authorList>
    </citation>
    <scope>NUCLEOTIDE SEQUENCE [LARGE SCALE GENOMIC DNA]</scope>
    <source>
        <tissue evidence="2">Leaf</tissue>
    </source>
</reference>
<dbReference type="EMBL" id="JABFOF010000010">
    <property type="protein sequence ID" value="KAG2376032.1"/>
    <property type="molecule type" value="Genomic_DNA"/>
</dbReference>
<organism evidence="3 4">
    <name type="scientific">Phaseolus angularis</name>
    <name type="common">Azuki bean</name>
    <name type="synonym">Vigna angularis</name>
    <dbReference type="NCBI Taxonomy" id="3914"/>
    <lineage>
        <taxon>Eukaryota</taxon>
        <taxon>Viridiplantae</taxon>
        <taxon>Streptophyta</taxon>
        <taxon>Embryophyta</taxon>
        <taxon>Tracheophyta</taxon>
        <taxon>Spermatophyta</taxon>
        <taxon>Magnoliopsida</taxon>
        <taxon>eudicotyledons</taxon>
        <taxon>Gunneridae</taxon>
        <taxon>Pentapetalae</taxon>
        <taxon>rosids</taxon>
        <taxon>fabids</taxon>
        <taxon>Fabales</taxon>
        <taxon>Fabaceae</taxon>
        <taxon>Papilionoideae</taxon>
        <taxon>50 kb inversion clade</taxon>
        <taxon>NPAAA clade</taxon>
        <taxon>indigoferoid/millettioid clade</taxon>
        <taxon>Phaseoleae</taxon>
        <taxon>Vigna</taxon>
    </lineage>
</organism>
<protein>
    <submittedName>
        <fullName evidence="3">Uncharacterized protein</fullName>
    </submittedName>
</protein>
<name>A0A0L9UR67_PHAAN</name>
<sequence length="101" mass="11398">MDFEISRPEAETDKSSRRHVQDKDCDPVHGVSSQLQLKSSLSSKASTQTLNKQEVLHRIRHRKSLNRIKGAFDGLFGSSKGNTPSAQEQIWLQQYDVFSAP</sequence>
<feature type="region of interest" description="Disordered" evidence="1">
    <location>
        <begin position="1"/>
        <end position="53"/>
    </location>
</feature>
<dbReference type="PANTHER" id="PTHR35324">
    <property type="entry name" value="BNAA08G03750D PROTEIN"/>
    <property type="match status" value="1"/>
</dbReference>
<reference evidence="4" key="1">
    <citation type="journal article" date="2015" name="Proc. Natl. Acad. Sci. U.S.A.">
        <title>Genome sequencing of adzuki bean (Vigna angularis) provides insight into high starch and low fat accumulation and domestication.</title>
        <authorList>
            <person name="Yang K."/>
            <person name="Tian Z."/>
            <person name="Chen C."/>
            <person name="Luo L."/>
            <person name="Zhao B."/>
            <person name="Wang Z."/>
            <person name="Yu L."/>
            <person name="Li Y."/>
            <person name="Sun Y."/>
            <person name="Li W."/>
            <person name="Chen Y."/>
            <person name="Li Y."/>
            <person name="Zhang Y."/>
            <person name="Ai D."/>
            <person name="Zhao J."/>
            <person name="Shang C."/>
            <person name="Ma Y."/>
            <person name="Wu B."/>
            <person name="Wang M."/>
            <person name="Gao L."/>
            <person name="Sun D."/>
            <person name="Zhang P."/>
            <person name="Guo F."/>
            <person name="Wang W."/>
            <person name="Li Y."/>
            <person name="Wang J."/>
            <person name="Varshney R.K."/>
            <person name="Wang J."/>
            <person name="Ling H.Q."/>
            <person name="Wan P."/>
        </authorList>
    </citation>
    <scope>NUCLEOTIDE SEQUENCE</scope>
    <source>
        <strain evidence="4">cv. Jingnong 6</strain>
    </source>
</reference>
<feature type="compositionally biased region" description="Low complexity" evidence="1">
    <location>
        <begin position="32"/>
        <end position="50"/>
    </location>
</feature>
<evidence type="ECO:0000313" key="3">
    <source>
        <dbReference type="EMBL" id="KOM45072.1"/>
    </source>
</evidence>